<protein>
    <submittedName>
        <fullName evidence="2">Sugar phosphate isomerase/epimerase family protein</fullName>
    </submittedName>
</protein>
<sequence length="274" mass="30542">MLDQLAINSNTYHGYSLEDAVKGARKAGFTQMELAAVKDHTAHVLPEMSTNERNRVKELLRDYGMKCVGIGAHSNVMNEEGIANLLKSIDLAVEFDCNYIITATGDAHNDLVVIEDEKVLAANLEPIIEKCAKLGKLLVLETHGNNFPTGASLKKLTQSLNNRVKINYDTANVIFYGNTLPYQDLEASIDYVEFIHLKDKLGIYNEWNFPAIGDGDLDFPKLFGILKKANYKGPISVEIEFTPSGPANLEEVNQSVKRSYSYLSKLISAWKRKL</sequence>
<dbReference type="InterPro" id="IPR050312">
    <property type="entry name" value="IolE/XylAMocC-like"/>
</dbReference>
<feature type="domain" description="Xylose isomerase-like TIM barrel" evidence="1">
    <location>
        <begin position="24"/>
        <end position="245"/>
    </location>
</feature>
<dbReference type="GO" id="GO:0016853">
    <property type="term" value="F:isomerase activity"/>
    <property type="evidence" value="ECO:0007669"/>
    <property type="project" value="UniProtKB-KW"/>
</dbReference>
<dbReference type="KEGG" id="nnv:QNH39_14425"/>
<dbReference type="InterPro" id="IPR013022">
    <property type="entry name" value="Xyl_isomerase-like_TIM-brl"/>
</dbReference>
<dbReference type="PANTHER" id="PTHR12110">
    <property type="entry name" value="HYDROXYPYRUVATE ISOMERASE"/>
    <property type="match status" value="1"/>
</dbReference>
<dbReference type="AlphaFoldDB" id="A0AA95MIS7"/>
<dbReference type="PANTHER" id="PTHR12110:SF41">
    <property type="entry name" value="INOSOSE DEHYDRATASE"/>
    <property type="match status" value="1"/>
</dbReference>
<dbReference type="Gene3D" id="3.20.20.150">
    <property type="entry name" value="Divalent-metal-dependent TIM barrel enzymes"/>
    <property type="match status" value="1"/>
</dbReference>
<dbReference type="SUPFAM" id="SSF51658">
    <property type="entry name" value="Xylose isomerase-like"/>
    <property type="match status" value="1"/>
</dbReference>
<keyword evidence="3" id="KW-1185">Reference proteome</keyword>
<evidence type="ECO:0000313" key="3">
    <source>
        <dbReference type="Proteomes" id="UP001178288"/>
    </source>
</evidence>
<proteinExistence type="predicted"/>
<keyword evidence="2" id="KW-0413">Isomerase</keyword>
<name>A0AA95MIS7_9BACI</name>
<dbReference type="Proteomes" id="UP001178288">
    <property type="component" value="Chromosome"/>
</dbReference>
<dbReference type="InterPro" id="IPR036237">
    <property type="entry name" value="Xyl_isomerase-like_sf"/>
</dbReference>
<accession>A0AA95MIS7</accession>
<reference evidence="2" key="1">
    <citation type="submission" date="2023-05" db="EMBL/GenBank/DDBJ databases">
        <title>Comparative genomics of Bacillaceae isolates and their secondary metabolite potential.</title>
        <authorList>
            <person name="Song L."/>
            <person name="Nielsen L.J."/>
            <person name="Mohite O."/>
            <person name="Xu X."/>
            <person name="Weber T."/>
            <person name="Kovacs A.T."/>
        </authorList>
    </citation>
    <scope>NUCLEOTIDE SEQUENCE</scope>
    <source>
        <strain evidence="2">XLM17</strain>
    </source>
</reference>
<dbReference type="Pfam" id="PF01261">
    <property type="entry name" value="AP_endonuc_2"/>
    <property type="match status" value="1"/>
</dbReference>
<dbReference type="RefSeq" id="WP_066087709.1">
    <property type="nucleotide sequence ID" value="NZ_CP126114.1"/>
</dbReference>
<evidence type="ECO:0000313" key="2">
    <source>
        <dbReference type="EMBL" id="WHY83882.1"/>
    </source>
</evidence>
<organism evidence="2 3">
    <name type="scientific">Neobacillus novalis</name>
    <dbReference type="NCBI Taxonomy" id="220687"/>
    <lineage>
        <taxon>Bacteria</taxon>
        <taxon>Bacillati</taxon>
        <taxon>Bacillota</taxon>
        <taxon>Bacilli</taxon>
        <taxon>Bacillales</taxon>
        <taxon>Bacillaceae</taxon>
        <taxon>Neobacillus</taxon>
    </lineage>
</organism>
<evidence type="ECO:0000259" key="1">
    <source>
        <dbReference type="Pfam" id="PF01261"/>
    </source>
</evidence>
<gene>
    <name evidence="2" type="ORF">QNH39_14425</name>
</gene>
<dbReference type="EMBL" id="CP126114">
    <property type="protein sequence ID" value="WHY83882.1"/>
    <property type="molecule type" value="Genomic_DNA"/>
</dbReference>